<keyword evidence="6" id="KW-1185">Reference proteome</keyword>
<dbReference type="InterPro" id="IPR036875">
    <property type="entry name" value="Znf_CCHC_sf"/>
</dbReference>
<organism evidence="5 6">
    <name type="scientific">Paraglomus occultum</name>
    <dbReference type="NCBI Taxonomy" id="144539"/>
    <lineage>
        <taxon>Eukaryota</taxon>
        <taxon>Fungi</taxon>
        <taxon>Fungi incertae sedis</taxon>
        <taxon>Mucoromycota</taxon>
        <taxon>Glomeromycotina</taxon>
        <taxon>Glomeromycetes</taxon>
        <taxon>Paraglomerales</taxon>
        <taxon>Paraglomeraceae</taxon>
        <taxon>Paraglomus</taxon>
    </lineage>
</organism>
<feature type="compositionally biased region" description="Basic and acidic residues" evidence="3">
    <location>
        <begin position="654"/>
        <end position="663"/>
    </location>
</feature>
<name>A0A9N8WM99_9GLOM</name>
<feature type="compositionally biased region" description="Polar residues" evidence="3">
    <location>
        <begin position="620"/>
        <end position="638"/>
    </location>
</feature>
<keyword evidence="2" id="KW-0175">Coiled coil</keyword>
<protein>
    <submittedName>
        <fullName evidence="5">7869_t:CDS:1</fullName>
    </submittedName>
</protein>
<sequence length="983" mass="109549">MSETEVNPVSIYNKIISLKVKPQNSAKSNGSVEPQSVNVLRVETASVSKELGRFRACDSVSCFYCREWALYIYKRCFSWMAKGQSGDTVKQIENGTGPKENAATMCQSLHQLCQKYADDTGTFVDPGDLADELIKRVFEWIKTPSAGPRHDVFAFVDFEIALQNMPCLDKESSPIKLLQAIILDKSHCQISKDSFHLLKNITKAQLTDQVQPVCHHTRPAWKIPNDLDVVRQVFNDQMRVEKSKHDQAVKEILSEVWGHTTVFLAEVQRLASVREATFGKGCMERLDSFMKEYHEEVIPFQDYWTPIAETYKKTARTKKGNKLNTSDSTMNAVDDVDAAFSVYLNNARTILMFWEEGFVNKSYADAANFVNEFVQQMTKYMEKTPARVEEENMATIGELVKKSQLVKTALENIGPRVNARIADMQAEVTKRNREILEEIDALEEAWESESQKTLQGRLEKANNKEFRKRTKKLENLLQSARQWTISSVGTLFSAVDFAHLFIGCLEVLLMEGEVWESVQIRKHCKKYEGIGKKLDVRRQQIMKDFKEGITTGRRVLAGVIGRLFLREASRLVEETMALKKQDEFLQSIDQTKAETGKKKKGGSNGSNATVSAVNDLPSGESKTNNSGTVNSVAPTASVESAPVVEKGSQAADDQVTKNKRNESQKTAQKSYEDTATSDPVITSTSETSNKRNSEEISSSSSRKSKPSVELPPLNGSQSKVEDMDESPRTPSKPPGLDNEWSNEKLDKASAEYLEYVSTFDGVGRSDLIVLVHNLQKENTNLVSTLIQMQQEVKGMTARYSELVEMAREREVQTVQLLQARKQQEMEEAARYIQMLEMKIAHLEKNRHGSSQPESPLTESAPHSPIPTIGGLPNSQAGSTSSFTMNYQFANTSQSFLNPWRGASTTPRTTSLRCGNCGEQGHVSADCSSGCRYCGGLNHLSENCGQSGIDVSIGLGVAMGMLPADDESSGDASGNKERIEEIDE</sequence>
<dbReference type="AlphaFoldDB" id="A0A9N8WM99"/>
<evidence type="ECO:0000313" key="5">
    <source>
        <dbReference type="EMBL" id="CAG8492033.1"/>
    </source>
</evidence>
<evidence type="ECO:0000259" key="4">
    <source>
        <dbReference type="PROSITE" id="PS50158"/>
    </source>
</evidence>
<feature type="coiled-coil region" evidence="2">
    <location>
        <begin position="425"/>
        <end position="452"/>
    </location>
</feature>
<feature type="region of interest" description="Disordered" evidence="3">
    <location>
        <begin position="593"/>
        <end position="741"/>
    </location>
</feature>
<proteinExistence type="predicted"/>
<evidence type="ECO:0000256" key="3">
    <source>
        <dbReference type="SAM" id="MobiDB-lite"/>
    </source>
</evidence>
<evidence type="ECO:0000256" key="2">
    <source>
        <dbReference type="SAM" id="Coils"/>
    </source>
</evidence>
<comment type="caution">
    <text evidence="5">The sequence shown here is derived from an EMBL/GenBank/DDBJ whole genome shotgun (WGS) entry which is preliminary data.</text>
</comment>
<dbReference type="InterPro" id="IPR001878">
    <property type="entry name" value="Znf_CCHC"/>
</dbReference>
<feature type="region of interest" description="Disordered" evidence="3">
    <location>
        <begin position="844"/>
        <end position="876"/>
    </location>
</feature>
<accession>A0A9N8WM99</accession>
<dbReference type="EMBL" id="CAJVPJ010000185">
    <property type="protein sequence ID" value="CAG8492033.1"/>
    <property type="molecule type" value="Genomic_DNA"/>
</dbReference>
<feature type="compositionally biased region" description="Polar residues" evidence="3">
    <location>
        <begin position="848"/>
        <end position="857"/>
    </location>
</feature>
<reference evidence="5" key="1">
    <citation type="submission" date="2021-06" db="EMBL/GenBank/DDBJ databases">
        <authorList>
            <person name="Kallberg Y."/>
            <person name="Tangrot J."/>
            <person name="Rosling A."/>
        </authorList>
    </citation>
    <scope>NUCLEOTIDE SEQUENCE</scope>
    <source>
        <strain evidence="5">IA702</strain>
    </source>
</reference>
<feature type="compositionally biased region" description="Basic and acidic residues" evidence="3">
    <location>
        <begin position="973"/>
        <end position="983"/>
    </location>
</feature>
<feature type="compositionally biased region" description="Polar residues" evidence="3">
    <location>
        <begin position="664"/>
        <end position="687"/>
    </location>
</feature>
<dbReference type="SUPFAM" id="SSF57756">
    <property type="entry name" value="Retrovirus zinc finger-like domains"/>
    <property type="match status" value="1"/>
</dbReference>
<dbReference type="Gene3D" id="4.10.60.10">
    <property type="entry name" value="Zinc finger, CCHC-type"/>
    <property type="match status" value="1"/>
</dbReference>
<dbReference type="Proteomes" id="UP000789572">
    <property type="component" value="Unassembled WGS sequence"/>
</dbReference>
<dbReference type="SMART" id="SM00343">
    <property type="entry name" value="ZnF_C2HC"/>
    <property type="match status" value="2"/>
</dbReference>
<keyword evidence="1" id="KW-0479">Metal-binding</keyword>
<dbReference type="PROSITE" id="PS50158">
    <property type="entry name" value="ZF_CCHC"/>
    <property type="match status" value="1"/>
</dbReference>
<dbReference type="OrthoDB" id="2148641at2759"/>
<keyword evidence="1" id="KW-0862">Zinc</keyword>
<evidence type="ECO:0000256" key="1">
    <source>
        <dbReference type="PROSITE-ProRule" id="PRU00047"/>
    </source>
</evidence>
<keyword evidence="1" id="KW-0863">Zinc-finger</keyword>
<evidence type="ECO:0000313" key="6">
    <source>
        <dbReference type="Proteomes" id="UP000789572"/>
    </source>
</evidence>
<gene>
    <name evidence="5" type="ORF">POCULU_LOCUS2126</name>
</gene>
<dbReference type="GO" id="GO:0008270">
    <property type="term" value="F:zinc ion binding"/>
    <property type="evidence" value="ECO:0007669"/>
    <property type="project" value="UniProtKB-KW"/>
</dbReference>
<feature type="domain" description="CCHC-type" evidence="4">
    <location>
        <begin position="912"/>
        <end position="926"/>
    </location>
</feature>
<dbReference type="GO" id="GO:0003676">
    <property type="term" value="F:nucleic acid binding"/>
    <property type="evidence" value="ECO:0007669"/>
    <property type="project" value="InterPro"/>
</dbReference>
<feature type="region of interest" description="Disordered" evidence="3">
    <location>
        <begin position="961"/>
        <end position="983"/>
    </location>
</feature>